<dbReference type="Proteomes" id="UP000185207">
    <property type="component" value="Unassembled WGS sequence"/>
</dbReference>
<sequence>MNVVFDYLCIVKKLGFVFLFLGVFALGQDHLSGFNMMSFTYKMDPKWMAYVELQTRARRDYTVIDYYETKGGIGYNLNKNNQAFVGLGRYGTYEKMKISQEEFRLWLQYTFTQRFGRLKLDHRGRAEHRFFYASQTGEHTEANRFRYRLSATLPINKPKVQEETFFMNAFEELFFGPKDPNFKRNRTFAGFGYQFNHTLSATTGYMFQREFSTKGNDNFHFLYFALNFTIDGTDDEKDIVIPMVD</sequence>
<dbReference type="Pfam" id="PF10677">
    <property type="entry name" value="DUF2490"/>
    <property type="match status" value="1"/>
</dbReference>
<dbReference type="RefSeq" id="WP_139297265.1">
    <property type="nucleotide sequence ID" value="NZ_FSRK01000001.1"/>
</dbReference>
<evidence type="ECO:0000313" key="2">
    <source>
        <dbReference type="Proteomes" id="UP000185207"/>
    </source>
</evidence>
<proteinExistence type="predicted"/>
<dbReference type="OrthoDB" id="1118734at2"/>
<reference evidence="2" key="1">
    <citation type="submission" date="2016-11" db="EMBL/GenBank/DDBJ databases">
        <authorList>
            <person name="Varghese N."/>
            <person name="Submissions S."/>
        </authorList>
    </citation>
    <scope>NUCLEOTIDE SEQUENCE [LARGE SCALE GENOMIC DNA]</scope>
    <source>
        <strain evidence="2">DSM 27623</strain>
    </source>
</reference>
<protein>
    <recommendedName>
        <fullName evidence="3">DUF2490 domain-containing protein</fullName>
    </recommendedName>
</protein>
<keyword evidence="2" id="KW-1185">Reference proteome</keyword>
<accession>A0A1N6F4U1</accession>
<dbReference type="AlphaFoldDB" id="A0A1N6F4U1"/>
<dbReference type="STRING" id="1416779.SAMN05444409_1051"/>
<dbReference type="EMBL" id="FSRK01000001">
    <property type="protein sequence ID" value="SIN90270.1"/>
    <property type="molecule type" value="Genomic_DNA"/>
</dbReference>
<gene>
    <name evidence="1" type="ORF">SAMN05444409_1051</name>
</gene>
<evidence type="ECO:0000313" key="1">
    <source>
        <dbReference type="EMBL" id="SIN90270.1"/>
    </source>
</evidence>
<organism evidence="1 2">
    <name type="scientific">Epilithonimonas zeae</name>
    <dbReference type="NCBI Taxonomy" id="1416779"/>
    <lineage>
        <taxon>Bacteria</taxon>
        <taxon>Pseudomonadati</taxon>
        <taxon>Bacteroidota</taxon>
        <taxon>Flavobacteriia</taxon>
        <taxon>Flavobacteriales</taxon>
        <taxon>Weeksellaceae</taxon>
        <taxon>Chryseobacterium group</taxon>
        <taxon>Epilithonimonas</taxon>
    </lineage>
</organism>
<dbReference type="InterPro" id="IPR019619">
    <property type="entry name" value="DUF2490"/>
</dbReference>
<evidence type="ECO:0008006" key="3">
    <source>
        <dbReference type="Google" id="ProtNLM"/>
    </source>
</evidence>
<name>A0A1N6F4U1_9FLAO</name>